<comment type="cofactor">
    <cofactor evidence="2">
        <name>FAD</name>
        <dbReference type="ChEBI" id="CHEBI:57692"/>
    </cofactor>
</comment>
<comment type="function">
    <text evidence="2">Cell wall formation.</text>
</comment>
<dbReference type="GO" id="GO:0071555">
    <property type="term" value="P:cell wall organization"/>
    <property type="evidence" value="ECO:0007669"/>
    <property type="project" value="UniProtKB-KW"/>
</dbReference>
<gene>
    <name evidence="2" type="primary">murB</name>
    <name evidence="4" type="ORF">HNQ88_003218</name>
</gene>
<dbReference type="GO" id="GO:0009252">
    <property type="term" value="P:peptidoglycan biosynthetic process"/>
    <property type="evidence" value="ECO:0007669"/>
    <property type="project" value="UniProtKB-UniRule"/>
</dbReference>
<dbReference type="InterPro" id="IPR036318">
    <property type="entry name" value="FAD-bd_PCMH-like_sf"/>
</dbReference>
<dbReference type="PANTHER" id="PTHR21071">
    <property type="entry name" value="UDP-N-ACETYLENOLPYRUVOYLGLUCOSAMINE REDUCTASE"/>
    <property type="match status" value="1"/>
</dbReference>
<keyword evidence="2" id="KW-0132">Cell division</keyword>
<keyword evidence="2" id="KW-0963">Cytoplasm</keyword>
<dbReference type="PROSITE" id="PS51387">
    <property type="entry name" value="FAD_PCMH"/>
    <property type="match status" value="1"/>
</dbReference>
<comment type="pathway">
    <text evidence="2">Cell wall biogenesis; peptidoglycan biosynthesis.</text>
</comment>
<dbReference type="GO" id="GO:0005829">
    <property type="term" value="C:cytosol"/>
    <property type="evidence" value="ECO:0007669"/>
    <property type="project" value="TreeGrafter"/>
</dbReference>
<dbReference type="GO" id="GO:0071949">
    <property type="term" value="F:FAD binding"/>
    <property type="evidence" value="ECO:0007669"/>
    <property type="project" value="InterPro"/>
</dbReference>
<keyword evidence="2" id="KW-0285">Flavoprotein</keyword>
<keyword evidence="2" id="KW-0131">Cell cycle</keyword>
<protein>
    <recommendedName>
        <fullName evidence="2">UDP-N-acetylenolpyruvoylglucosamine reductase</fullName>
        <ecNumber evidence="2">1.3.1.98</ecNumber>
    </recommendedName>
    <alternativeName>
        <fullName evidence="2">UDP-N-acetylmuramate dehydrogenase</fullName>
    </alternativeName>
</protein>
<feature type="active site" evidence="2">
    <location>
        <position position="195"/>
    </location>
</feature>
<dbReference type="Pfam" id="PF01565">
    <property type="entry name" value="FAD_binding_4"/>
    <property type="match status" value="1"/>
</dbReference>
<sequence>MEYNKLFDIVSQVQVGSIEIKLDELKSFLRNSFVYFVEDYHLKYQTYFKTGGHVKCFIAPSSLKEMRKVIDFLYYEKIDYKLIGATSNILFFDEITYAVVVSTKNLGNCNIDHKNRIARIEAGFSLEAFVRVMLVEGYEGFEGLEGIPGTIGGGVFMNAGAYGYNISDQIISVECLDEKGNFVTLDKLDCGFKYRDSIFKSSSLIILAVNFALRKGEGSVISKKIETFHIARHSYQEFAYPNLGSMISLSGNLYAEILKRNKKLYYLYFVIKVLFKNPLVKFYKRKSPDSIPFNKLLKMYLKELSKEIESHPMSKKSANILINKNKLTGIDFLNYMYGLHDLVDSVYKIENEPVLKSIYKADEEFLLKAKELIR</sequence>
<dbReference type="EC" id="1.3.1.98" evidence="2"/>
<dbReference type="InterPro" id="IPR016166">
    <property type="entry name" value="FAD-bd_PCMH"/>
</dbReference>
<dbReference type="InterPro" id="IPR003170">
    <property type="entry name" value="MurB"/>
</dbReference>
<evidence type="ECO:0000313" key="5">
    <source>
        <dbReference type="Proteomes" id="UP001185092"/>
    </source>
</evidence>
<dbReference type="InterPro" id="IPR016169">
    <property type="entry name" value="FAD-bd_PCMH_sub2"/>
</dbReference>
<comment type="similarity">
    <text evidence="2">Belongs to the MurB family.</text>
</comment>
<dbReference type="Proteomes" id="UP001185092">
    <property type="component" value="Unassembled WGS sequence"/>
</dbReference>
<keyword evidence="5" id="KW-1185">Reference proteome</keyword>
<keyword evidence="2" id="KW-0961">Cell wall biogenesis/degradation</keyword>
<proteinExistence type="inferred from homology"/>
<dbReference type="InterPro" id="IPR016167">
    <property type="entry name" value="FAD-bd_PCMH_sub1"/>
</dbReference>
<dbReference type="InterPro" id="IPR006094">
    <property type="entry name" value="Oxid_FAD_bind_N"/>
</dbReference>
<keyword evidence="1 2" id="KW-0274">FAD</keyword>
<feature type="domain" description="FAD-binding PCMH-type" evidence="3">
    <location>
        <begin position="50"/>
        <end position="216"/>
    </location>
</feature>
<dbReference type="GO" id="GO:0051301">
    <property type="term" value="P:cell division"/>
    <property type="evidence" value="ECO:0007669"/>
    <property type="project" value="UniProtKB-KW"/>
</dbReference>
<comment type="catalytic activity">
    <reaction evidence="2">
        <text>UDP-N-acetyl-alpha-D-muramate + NADP(+) = UDP-N-acetyl-3-O-(1-carboxyvinyl)-alpha-D-glucosamine + NADPH + H(+)</text>
        <dbReference type="Rhea" id="RHEA:12248"/>
        <dbReference type="ChEBI" id="CHEBI:15378"/>
        <dbReference type="ChEBI" id="CHEBI:57783"/>
        <dbReference type="ChEBI" id="CHEBI:58349"/>
        <dbReference type="ChEBI" id="CHEBI:68483"/>
        <dbReference type="ChEBI" id="CHEBI:70757"/>
        <dbReference type="EC" id="1.3.1.98"/>
    </reaction>
</comment>
<keyword evidence="2" id="KW-0573">Peptidoglycan synthesis</keyword>
<evidence type="ECO:0000256" key="2">
    <source>
        <dbReference type="HAMAP-Rule" id="MF_00037"/>
    </source>
</evidence>
<name>A0AAE3XNE0_9BACT</name>
<comment type="caution">
    <text evidence="2">Lacks conserved residue(s) required for the propagation of feature annotation.</text>
</comment>
<dbReference type="Gene3D" id="3.30.43.10">
    <property type="entry name" value="Uridine Diphospho-n-acetylenolpyruvylglucosamine Reductase, domain 2"/>
    <property type="match status" value="1"/>
</dbReference>
<comment type="caution">
    <text evidence="4">The sequence shown here is derived from an EMBL/GenBank/DDBJ whole genome shotgun (WGS) entry which is preliminary data.</text>
</comment>
<reference evidence="4" key="1">
    <citation type="submission" date="2023-07" db="EMBL/GenBank/DDBJ databases">
        <title>Genomic Encyclopedia of Type Strains, Phase IV (KMG-IV): sequencing the most valuable type-strain genomes for metagenomic binning, comparative biology and taxonomic classification.</title>
        <authorList>
            <person name="Goeker M."/>
        </authorList>
    </citation>
    <scope>NUCLEOTIDE SEQUENCE</scope>
    <source>
        <strain evidence="4">DSM 26174</strain>
    </source>
</reference>
<dbReference type="EMBL" id="JAVDQD010000004">
    <property type="protein sequence ID" value="MDR6240152.1"/>
    <property type="molecule type" value="Genomic_DNA"/>
</dbReference>
<dbReference type="SUPFAM" id="SSF56176">
    <property type="entry name" value="FAD-binding/transporter-associated domain-like"/>
    <property type="match status" value="1"/>
</dbReference>
<dbReference type="PANTHER" id="PTHR21071:SF4">
    <property type="entry name" value="UDP-N-ACETYLENOLPYRUVOYLGLUCOSAMINE REDUCTASE"/>
    <property type="match status" value="1"/>
</dbReference>
<dbReference type="GO" id="GO:0008360">
    <property type="term" value="P:regulation of cell shape"/>
    <property type="evidence" value="ECO:0007669"/>
    <property type="project" value="UniProtKB-KW"/>
</dbReference>
<dbReference type="AlphaFoldDB" id="A0AAE3XNE0"/>
<dbReference type="Gene3D" id="3.30.465.10">
    <property type="match status" value="1"/>
</dbReference>
<keyword evidence="2" id="KW-0133">Cell shape</keyword>
<evidence type="ECO:0000256" key="1">
    <source>
        <dbReference type="ARBA" id="ARBA00022827"/>
    </source>
</evidence>
<accession>A0AAE3XNE0</accession>
<dbReference type="RefSeq" id="WP_309940022.1">
    <property type="nucleotide sequence ID" value="NZ_AP025305.1"/>
</dbReference>
<dbReference type="HAMAP" id="MF_00037">
    <property type="entry name" value="MurB"/>
    <property type="match status" value="1"/>
</dbReference>
<comment type="subcellular location">
    <subcellularLocation>
        <location evidence="2">Cytoplasm</location>
    </subcellularLocation>
</comment>
<keyword evidence="2 4" id="KW-0560">Oxidoreductase</keyword>
<organism evidence="4 5">
    <name type="scientific">Aureibacter tunicatorum</name>
    <dbReference type="NCBI Taxonomy" id="866807"/>
    <lineage>
        <taxon>Bacteria</taxon>
        <taxon>Pseudomonadati</taxon>
        <taxon>Bacteroidota</taxon>
        <taxon>Cytophagia</taxon>
        <taxon>Cytophagales</taxon>
        <taxon>Persicobacteraceae</taxon>
        <taxon>Aureibacter</taxon>
    </lineage>
</organism>
<dbReference type="GO" id="GO:0008762">
    <property type="term" value="F:UDP-N-acetylmuramate dehydrogenase activity"/>
    <property type="evidence" value="ECO:0007669"/>
    <property type="project" value="UniProtKB-UniRule"/>
</dbReference>
<evidence type="ECO:0000259" key="3">
    <source>
        <dbReference type="PROSITE" id="PS51387"/>
    </source>
</evidence>
<keyword evidence="2" id="KW-0521">NADP</keyword>
<evidence type="ECO:0000313" key="4">
    <source>
        <dbReference type="EMBL" id="MDR6240152.1"/>
    </source>
</evidence>